<accession>A0AB34J9W1</accession>
<gene>
    <name evidence="1" type="ORF">AB1Y20_002175</name>
</gene>
<protein>
    <recommendedName>
        <fullName evidence="3">Secreted protein</fullName>
    </recommendedName>
</protein>
<dbReference type="Proteomes" id="UP001515480">
    <property type="component" value="Unassembled WGS sequence"/>
</dbReference>
<dbReference type="EMBL" id="JBGBPQ010000011">
    <property type="protein sequence ID" value="KAL1515555.1"/>
    <property type="molecule type" value="Genomic_DNA"/>
</dbReference>
<dbReference type="AlphaFoldDB" id="A0AB34J9W1"/>
<comment type="caution">
    <text evidence="1">The sequence shown here is derived from an EMBL/GenBank/DDBJ whole genome shotgun (WGS) entry which is preliminary data.</text>
</comment>
<evidence type="ECO:0000313" key="1">
    <source>
        <dbReference type="EMBL" id="KAL1515555.1"/>
    </source>
</evidence>
<organism evidence="1 2">
    <name type="scientific">Prymnesium parvum</name>
    <name type="common">Toxic golden alga</name>
    <dbReference type="NCBI Taxonomy" id="97485"/>
    <lineage>
        <taxon>Eukaryota</taxon>
        <taxon>Haptista</taxon>
        <taxon>Haptophyta</taxon>
        <taxon>Prymnesiophyceae</taxon>
        <taxon>Prymnesiales</taxon>
        <taxon>Prymnesiaceae</taxon>
        <taxon>Prymnesium</taxon>
    </lineage>
</organism>
<proteinExistence type="predicted"/>
<name>A0AB34J9W1_PRYPA</name>
<evidence type="ECO:0000313" key="2">
    <source>
        <dbReference type="Proteomes" id="UP001515480"/>
    </source>
</evidence>
<sequence length="160" mass="17521">MRRWIATLDALQRLVVISAGSVLHVRRWIATLGALQFLVVMSGRRPIILLDRLEPIRKLRGSLLHARLVDRGNRRNSSAGSHTPATGMLHMPRWIETLDALQRLVVISAGSTLMCASCAKMDCDIGRTAASGGVLHVQRWIATLDALQRLVVISAGSTLV</sequence>
<evidence type="ECO:0008006" key="3">
    <source>
        <dbReference type="Google" id="ProtNLM"/>
    </source>
</evidence>
<reference evidence="1 2" key="1">
    <citation type="journal article" date="2024" name="Science">
        <title>Giant polyketide synthase enzymes in the biosynthesis of giant marine polyether toxins.</title>
        <authorList>
            <person name="Fallon T.R."/>
            <person name="Shende V.V."/>
            <person name="Wierzbicki I.H."/>
            <person name="Pendleton A.L."/>
            <person name="Watervoot N.F."/>
            <person name="Auber R.P."/>
            <person name="Gonzalez D.J."/>
            <person name="Wisecaver J.H."/>
            <person name="Moore B.S."/>
        </authorList>
    </citation>
    <scope>NUCLEOTIDE SEQUENCE [LARGE SCALE GENOMIC DNA]</scope>
    <source>
        <strain evidence="1 2">12B1</strain>
    </source>
</reference>
<keyword evidence="2" id="KW-1185">Reference proteome</keyword>